<comment type="caution">
    <text evidence="10">The sequence shown here is derived from an EMBL/GenBank/DDBJ whole genome shotgun (WGS) entry which is preliminary data.</text>
</comment>
<dbReference type="PROSITE" id="PS00218">
    <property type="entry name" value="AMINO_ACID_PERMEASE_1"/>
    <property type="match status" value="1"/>
</dbReference>
<keyword evidence="5 8" id="KW-1133">Transmembrane helix</keyword>
<evidence type="ECO:0000259" key="9">
    <source>
        <dbReference type="Pfam" id="PF00324"/>
    </source>
</evidence>
<comment type="subcellular location">
    <subcellularLocation>
        <location evidence="1">Membrane</location>
        <topology evidence="1">Multi-pass membrane protein</topology>
    </subcellularLocation>
</comment>
<dbReference type="EMBL" id="JAOZYC010000001">
    <property type="protein sequence ID" value="MEB8336119.1"/>
    <property type="molecule type" value="Genomic_DNA"/>
</dbReference>
<dbReference type="Proteomes" id="UP001354931">
    <property type="component" value="Unassembled WGS sequence"/>
</dbReference>
<keyword evidence="11" id="KW-1185">Reference proteome</keyword>
<keyword evidence="4" id="KW-0029">Amino-acid transport</keyword>
<feature type="region of interest" description="Disordered" evidence="7">
    <location>
        <begin position="1"/>
        <end position="22"/>
    </location>
</feature>
<feature type="transmembrane region" description="Helical" evidence="8">
    <location>
        <begin position="445"/>
        <end position="463"/>
    </location>
</feature>
<keyword evidence="6 8" id="KW-0472">Membrane</keyword>
<name>A0ABU6EWM6_9ACTN</name>
<keyword evidence="2" id="KW-0813">Transport</keyword>
<feature type="domain" description="Amino acid permease/ SLC12A" evidence="9">
    <location>
        <begin position="30"/>
        <end position="458"/>
    </location>
</feature>
<feature type="transmembrane region" description="Helical" evidence="8">
    <location>
        <begin position="253"/>
        <end position="274"/>
    </location>
</feature>
<evidence type="ECO:0000256" key="5">
    <source>
        <dbReference type="ARBA" id="ARBA00022989"/>
    </source>
</evidence>
<dbReference type="PANTHER" id="PTHR43495">
    <property type="entry name" value="GABA PERMEASE"/>
    <property type="match status" value="1"/>
</dbReference>
<evidence type="ECO:0000313" key="11">
    <source>
        <dbReference type="Proteomes" id="UP001354931"/>
    </source>
</evidence>
<feature type="transmembrane region" description="Helical" evidence="8">
    <location>
        <begin position="138"/>
        <end position="159"/>
    </location>
</feature>
<feature type="transmembrane region" description="Helical" evidence="8">
    <location>
        <begin position="211"/>
        <end position="232"/>
    </location>
</feature>
<dbReference type="RefSeq" id="WP_326013691.1">
    <property type="nucleotide sequence ID" value="NZ_JAOZYC010000001.1"/>
</dbReference>
<organism evidence="10 11">
    <name type="scientific">Streptomyces endophyticus</name>
    <dbReference type="NCBI Taxonomy" id="714166"/>
    <lineage>
        <taxon>Bacteria</taxon>
        <taxon>Bacillati</taxon>
        <taxon>Actinomycetota</taxon>
        <taxon>Actinomycetes</taxon>
        <taxon>Kitasatosporales</taxon>
        <taxon>Streptomycetaceae</taxon>
        <taxon>Streptomyces</taxon>
    </lineage>
</organism>
<feature type="transmembrane region" description="Helical" evidence="8">
    <location>
        <begin position="171"/>
        <end position="191"/>
    </location>
</feature>
<accession>A0ABU6EWM6</accession>
<evidence type="ECO:0000313" key="10">
    <source>
        <dbReference type="EMBL" id="MEB8336119.1"/>
    </source>
</evidence>
<evidence type="ECO:0000256" key="6">
    <source>
        <dbReference type="ARBA" id="ARBA00023136"/>
    </source>
</evidence>
<feature type="transmembrane region" description="Helical" evidence="8">
    <location>
        <begin position="373"/>
        <end position="399"/>
    </location>
</feature>
<feature type="transmembrane region" description="Helical" evidence="8">
    <location>
        <begin position="32"/>
        <end position="53"/>
    </location>
</feature>
<feature type="transmembrane region" description="Helical" evidence="8">
    <location>
        <begin position="294"/>
        <end position="315"/>
    </location>
</feature>
<evidence type="ECO:0000256" key="3">
    <source>
        <dbReference type="ARBA" id="ARBA00022692"/>
    </source>
</evidence>
<feature type="region of interest" description="Disordered" evidence="7">
    <location>
        <begin position="478"/>
        <end position="500"/>
    </location>
</feature>
<feature type="transmembrane region" description="Helical" evidence="8">
    <location>
        <begin position="347"/>
        <end position="367"/>
    </location>
</feature>
<dbReference type="InterPro" id="IPR004840">
    <property type="entry name" value="Amino_acid_permease_CS"/>
</dbReference>
<proteinExistence type="predicted"/>
<feature type="compositionally biased region" description="Polar residues" evidence="7">
    <location>
        <begin position="1"/>
        <end position="11"/>
    </location>
</feature>
<evidence type="ECO:0000256" key="1">
    <source>
        <dbReference type="ARBA" id="ARBA00004141"/>
    </source>
</evidence>
<feature type="transmembrane region" description="Helical" evidence="8">
    <location>
        <begin position="420"/>
        <end position="439"/>
    </location>
</feature>
<dbReference type="InterPro" id="IPR004841">
    <property type="entry name" value="AA-permease/SLC12A_dom"/>
</dbReference>
<reference evidence="10 11" key="1">
    <citation type="submission" date="2022-10" db="EMBL/GenBank/DDBJ databases">
        <authorList>
            <person name="Xie J."/>
            <person name="Shen N."/>
        </authorList>
    </citation>
    <scope>NUCLEOTIDE SEQUENCE [LARGE SCALE GENOMIC DNA]</scope>
    <source>
        <strain evidence="10 11">YIM65594</strain>
    </source>
</reference>
<gene>
    <name evidence="10" type="ORF">OKJ99_01110</name>
</gene>
<evidence type="ECO:0000256" key="4">
    <source>
        <dbReference type="ARBA" id="ARBA00022970"/>
    </source>
</evidence>
<feature type="transmembrane region" description="Helical" evidence="8">
    <location>
        <begin position="59"/>
        <end position="77"/>
    </location>
</feature>
<feature type="transmembrane region" description="Helical" evidence="8">
    <location>
        <begin position="107"/>
        <end position="132"/>
    </location>
</feature>
<evidence type="ECO:0000256" key="2">
    <source>
        <dbReference type="ARBA" id="ARBA00022448"/>
    </source>
</evidence>
<keyword evidence="3 8" id="KW-0812">Transmembrane</keyword>
<protein>
    <submittedName>
        <fullName evidence="10">Amino acid permease</fullName>
    </submittedName>
</protein>
<evidence type="ECO:0000256" key="8">
    <source>
        <dbReference type="SAM" id="Phobius"/>
    </source>
</evidence>
<sequence>MPDDAGTSSAAVSPPPQDHGLKRSLTGRQLSMMGLGGAIGTGLFLGSSLAISAAGPATVIAYVVCALIALVIGWALAEMTSVHPAAGSFGSIARHYLGPLAGFVIRWTYWTIQVIAIGGEVIAAGIYVRFWWPELPLWLPVVAFSLLLLAANALSVGVFGRLEYWFSTIKITAIGVFVLLGCAYVFLGLPGHPAVGTSNLSGHGGLLPHGMSGLATAFVFVIFSYIGTEIIAVTAAESENPVRDIPRAARRMVVRLALFYVLAMAVVVTVVPWTRTAKGGDVTASPFVQLFDVAGIPAAAGVMNFVVLTAALSSANANTYLATRMIHSLAVDRHAPRLFARVSARGVPHRALAVSGIGLGAAALLSVHSEDTAYILLFGISVFGALVVWILILATHLAFRRHRTRHALPASPARLRGAPFTTVTAALILAAILVSTLFIEGLDDSWKAGLPFFAVLVVVYRFGARRYETAGALPDSTLPEGSVPAARAPGELADEPDHSR</sequence>
<dbReference type="Pfam" id="PF00324">
    <property type="entry name" value="AA_permease"/>
    <property type="match status" value="1"/>
</dbReference>
<dbReference type="Gene3D" id="1.20.1740.10">
    <property type="entry name" value="Amino acid/polyamine transporter I"/>
    <property type="match status" value="1"/>
</dbReference>
<dbReference type="PANTHER" id="PTHR43495:SF5">
    <property type="entry name" value="GAMMA-AMINOBUTYRIC ACID PERMEASE"/>
    <property type="match status" value="1"/>
</dbReference>
<evidence type="ECO:0000256" key="7">
    <source>
        <dbReference type="SAM" id="MobiDB-lite"/>
    </source>
</evidence>
<dbReference type="PIRSF" id="PIRSF006060">
    <property type="entry name" value="AA_transporter"/>
    <property type="match status" value="1"/>
</dbReference>